<feature type="region of interest" description="Disordered" evidence="6">
    <location>
        <begin position="1952"/>
        <end position="1995"/>
    </location>
</feature>
<dbReference type="EMBL" id="JASAOG010000155">
    <property type="protein sequence ID" value="KAK0047146.1"/>
    <property type="molecule type" value="Genomic_DNA"/>
</dbReference>
<feature type="region of interest" description="Disordered" evidence="6">
    <location>
        <begin position="1788"/>
        <end position="1808"/>
    </location>
</feature>
<reference evidence="7" key="2">
    <citation type="submission" date="2023-04" db="EMBL/GenBank/DDBJ databases">
        <authorList>
            <person name="Bu L."/>
            <person name="Lu L."/>
            <person name="Laidemitt M.R."/>
            <person name="Zhang S.M."/>
            <person name="Mutuku M."/>
            <person name="Mkoji G."/>
            <person name="Steinauer M."/>
            <person name="Loker E.S."/>
        </authorList>
    </citation>
    <scope>NUCLEOTIDE SEQUENCE</scope>
    <source>
        <strain evidence="7">KasaAsao</strain>
        <tissue evidence="7">Whole Snail</tissue>
    </source>
</reference>
<dbReference type="InterPro" id="IPR052435">
    <property type="entry name" value="YY1-Transcr_Regul"/>
</dbReference>
<dbReference type="SUPFAM" id="SSF47762">
    <property type="entry name" value="PAH2 domain"/>
    <property type="match status" value="1"/>
</dbReference>
<feature type="compositionally biased region" description="Basic residues" evidence="6">
    <location>
        <begin position="1136"/>
        <end position="1145"/>
    </location>
</feature>
<keyword evidence="4 5" id="KW-0539">Nucleus</keyword>
<comment type="caution">
    <text evidence="7">The sequence shown here is derived from an EMBL/GenBank/DDBJ whole genome shotgun (WGS) entry which is preliminary data.</text>
</comment>
<keyword evidence="2" id="KW-0805">Transcription regulation</keyword>
<dbReference type="PANTHER" id="PTHR16088">
    <property type="entry name" value="YY1 ASSOCIATED PROTEIN-RELATED"/>
    <property type="match status" value="1"/>
</dbReference>
<dbReference type="PROSITE" id="PS51477">
    <property type="entry name" value="PAH"/>
    <property type="match status" value="1"/>
</dbReference>
<feature type="region of interest" description="Disordered" evidence="6">
    <location>
        <begin position="1832"/>
        <end position="1888"/>
    </location>
</feature>
<dbReference type="Proteomes" id="UP001233172">
    <property type="component" value="Unassembled WGS sequence"/>
</dbReference>
<feature type="region of interest" description="Disordered" evidence="6">
    <location>
        <begin position="1664"/>
        <end position="1750"/>
    </location>
</feature>
<name>A0AAD8B366_BIOPF</name>
<feature type="compositionally biased region" description="Basic and acidic residues" evidence="6">
    <location>
        <begin position="1725"/>
        <end position="1749"/>
    </location>
</feature>
<evidence type="ECO:0000256" key="4">
    <source>
        <dbReference type="ARBA" id="ARBA00023242"/>
    </source>
</evidence>
<feature type="region of interest" description="Disordered" evidence="6">
    <location>
        <begin position="1756"/>
        <end position="1775"/>
    </location>
</feature>
<keyword evidence="3" id="KW-0804">Transcription</keyword>
<feature type="compositionally biased region" description="Basic residues" evidence="6">
    <location>
        <begin position="1664"/>
        <end position="1678"/>
    </location>
</feature>
<evidence type="ECO:0000256" key="5">
    <source>
        <dbReference type="PROSITE-ProRule" id="PRU00810"/>
    </source>
</evidence>
<dbReference type="Gene3D" id="1.20.1160.11">
    <property type="entry name" value="Paired amphipathic helix"/>
    <property type="match status" value="1"/>
</dbReference>
<protein>
    <submittedName>
        <fullName evidence="7">GON-4-like protein</fullName>
    </submittedName>
</protein>
<feature type="compositionally biased region" description="Polar residues" evidence="6">
    <location>
        <begin position="30"/>
        <end position="43"/>
    </location>
</feature>
<organism evidence="7 8">
    <name type="scientific">Biomphalaria pfeifferi</name>
    <name type="common">Bloodfluke planorb</name>
    <name type="synonym">Freshwater snail</name>
    <dbReference type="NCBI Taxonomy" id="112525"/>
    <lineage>
        <taxon>Eukaryota</taxon>
        <taxon>Metazoa</taxon>
        <taxon>Spiralia</taxon>
        <taxon>Lophotrochozoa</taxon>
        <taxon>Mollusca</taxon>
        <taxon>Gastropoda</taxon>
        <taxon>Heterobranchia</taxon>
        <taxon>Euthyneura</taxon>
        <taxon>Panpulmonata</taxon>
        <taxon>Hygrophila</taxon>
        <taxon>Lymnaeoidea</taxon>
        <taxon>Planorbidae</taxon>
        <taxon>Biomphalaria</taxon>
    </lineage>
</organism>
<proteinExistence type="predicted"/>
<dbReference type="InterPro" id="IPR003822">
    <property type="entry name" value="PAH"/>
</dbReference>
<feature type="region of interest" description="Disordered" evidence="6">
    <location>
        <begin position="244"/>
        <end position="305"/>
    </location>
</feature>
<feature type="compositionally biased region" description="Basic residues" evidence="6">
    <location>
        <begin position="1685"/>
        <end position="1697"/>
    </location>
</feature>
<feature type="compositionally biased region" description="Polar residues" evidence="6">
    <location>
        <begin position="1074"/>
        <end position="1084"/>
    </location>
</feature>
<feature type="compositionally biased region" description="Polar residues" evidence="6">
    <location>
        <begin position="284"/>
        <end position="304"/>
    </location>
</feature>
<comment type="subcellular location">
    <subcellularLocation>
        <location evidence="1 5">Nucleus</location>
    </subcellularLocation>
</comment>
<evidence type="ECO:0000313" key="7">
    <source>
        <dbReference type="EMBL" id="KAK0047146.1"/>
    </source>
</evidence>
<dbReference type="GO" id="GO:0005634">
    <property type="term" value="C:nucleus"/>
    <property type="evidence" value="ECO:0007669"/>
    <property type="project" value="UniProtKB-SubCell"/>
</dbReference>
<reference evidence="7" key="1">
    <citation type="journal article" date="2023" name="PLoS Negl. Trop. Dis.">
        <title>A genome sequence for Biomphalaria pfeifferi, the major vector snail for the human-infecting parasite Schistosoma mansoni.</title>
        <authorList>
            <person name="Bu L."/>
            <person name="Lu L."/>
            <person name="Laidemitt M.R."/>
            <person name="Zhang S.M."/>
            <person name="Mutuku M."/>
            <person name="Mkoji G."/>
            <person name="Steinauer M."/>
            <person name="Loker E.S."/>
        </authorList>
    </citation>
    <scope>NUCLEOTIDE SEQUENCE</scope>
    <source>
        <strain evidence="7">KasaAsao</strain>
    </source>
</reference>
<keyword evidence="8" id="KW-1185">Reference proteome</keyword>
<feature type="region of interest" description="Disordered" evidence="6">
    <location>
        <begin position="2183"/>
        <end position="2214"/>
    </location>
</feature>
<feature type="compositionally biased region" description="Basic residues" evidence="6">
    <location>
        <begin position="76"/>
        <end position="86"/>
    </location>
</feature>
<gene>
    <name evidence="7" type="ORF">Bpfe_023417</name>
</gene>
<evidence type="ECO:0000256" key="1">
    <source>
        <dbReference type="ARBA" id="ARBA00004123"/>
    </source>
</evidence>
<evidence type="ECO:0000313" key="8">
    <source>
        <dbReference type="Proteomes" id="UP001233172"/>
    </source>
</evidence>
<feature type="region of interest" description="Disordered" evidence="6">
    <location>
        <begin position="2041"/>
        <end position="2077"/>
    </location>
</feature>
<sequence length="2320" mass="258566">MEGSEECEDSSDYCSSSLSAVKSKQDINIAAQTSVTKNISTDGISCGSKEASQKIKTTHKSQTPRKGQHNKSPSKSLKRTPKKTLLKIKASFTTPKKRHMSDNNASNEFPAKRLKKNDDSQVDNREEGLKVEDDEKDGNLNVDVALEEKADKIKMNAKNVKSVIHHVLTNEHVMSMFKSVLDLESSESVQKNSETPKKCFTPDKLECVPKLTRAKVKDILEKVCVPSPIKSVKDGPSILDVEFAEEEDDDEYNPEKDEECHESDDDESMVSSQVSDFGSPYPATPSTPITRNTLEESTSTTPVQPAQGELLQLGTPRNLVSEFNKSVNPSTEQEVDTIALRTRSKLPLTSTSITEIESAFVAPDITPDLYDNTYEDADWAQFLSSLCKPTDETITDDDADANDPEFNYIAEAEREKPDMEDFRFDKPTQITKKELTSLLNELNDMFEDELLPHQVVASVPDMSGHLQEFRCTSSSVFTEFKAPQPVSMHQNVGTNQPGQHEASFTYEVNQLFVQNDHHEQQYNVVEYNDTVCSQEVESLFTPGQLALLEDNLRKHVQLLIQSFILFQGQEFQIEHATSPQAMLFELEKLRLDSSSGQGSIYNVCNLNPAIELLKDKSLFLPDKPGLEKPSVIQWKPEVRCTLTELQQKAVYNSTAFIYPSLLPTLKKGKNKTDRKYNKFLPSEDNLIALGLEQFQYCRNVNPVELIHKYLIRGKNANQIHFRIQFMSSPKVGDNPIKSVKKTGKLPDDFPTPFVDEYCPVAPKDQISDNLPMWCLTLKKTADQTLKKCQSFVSQSPSANSKSKRRSNMTRLISGARSLEDSRTQTLPTIILPNSMPPVSGIFIQFGTSAHVASNQMLCPSPFPAIAQNIVAQANWDSNSFGSSSQKAFNSTPSQMELCLKPAAEKHKDKISDEELRPTNVSPSSPDVLAKTMLSCGIQESPDLSQSMSSVEPFITSTPYQTITKHPIVRNLTTAFDAAHTASQKSNSDANSIAHAPVVSEAGNNLSHLENSRSQSQSDKDATLKACRPGVTTSSHLLSDSVSDHEMNLVIEESDNPSSSQKNTLLETYGKAFSSGTTESVSNNLPHPIQLNDNKEEKSVSSENHNMTSKSGEINQSDFVFLNQSSPTSKNCAKKENSRRKSVKCSKKQETVNKITQPGVSNQIVSHSTTSLKDLEAKTPTKLRSLAPKPDTPSTSYTPLPKMSPRRKELNKQVRQILPKSFVFEAKSPSPTKAAALLLKKKATMLCHHQRSPVKILPKSPQPIELASNRPRVILTPSRMYTRSQHVKTKNPVSTEICQEDVLVEKCQEVVRNEVNEAEDLNLSQEEEEEDEAFGEDDQIQLEDLMAASTTIRYDPKKGNSMDSDTKTKSQRRKDVCLAMLDSDLIERDPKKDERDTAYAQIYFNSVKEVLKDDPERFRKFLFLLHSQNKDHCNPIELYADLAILLSDHQDLVDDFAGFLLAFQAVECQCFVSSLEYQQIRSFLRQLEIYCDTSTITFQRTLKMMSKWLSINQDAQIDTTPFKDRITSVLRHVPGLMDDLLAYFFDGPMPECHPDDFEHVTLDEVYDVGDTDKFEEVTLPEGRENYNTKLCTCKCHEESRDEKFVKRRKHCVSCSLKMFEGKPILKMYHHTDYHDVSIIYPLEEKEKLRKAKKEAALIALAKARAQRQQKKKNKKKLSKIKAVETKRKKKIKKRKSHKVSISEKNAFTSSDSKNPEDSVAQTLADSGKKEAKENKDTIKPKILESKEESVMNKCKNAPVLIPSKESDGMSDSPASSLTRSTYTNIFMPSATSSPINIKSSSSSSTSHTSSIADSISHANLNSLTETVPLVVSDSTTADKPCPGSSSNVTLDNEIQNPSHQSENAKQPPNRTKSSTRVSKTKRSKTSTVALQPELITPMANPHLPASMLQPISLIPPITNSPVRFPTPVAHHPSISTTPIIHTRIPVMVFLQPQETLPESPKKEEPWKPSTKKSRKSKSEASKATPSLSTDPIHDKEDKLCDEPLEIGEQNTSTPIKPVNEEYSQIVHSPSVKIVSSLSKSPLGIEQMEPSSPRISSYENSDERDMHTEVATESVPCASSTQNRTLLSTIDLHTSDTSSLFHFSPSKFKGKIPDVVKAYLDNFSLGGFDESMDIHVHQLAQAMSPGKSGNTSSRFNLLTYLESSNLTLKDGTNMGVTKSVNETETRLSFSGALSEPENSMPTKESGRINDTPLDSTTNVQTVPVALQESNKVKEASSSKLTAEVTPEVEDTDEWSEDWDRSILTIVAEEGITALSLKKIQHFIPEKSTTEILERAKFLLQMLQTVGDSESDTGVSCDDTSNM</sequence>
<feature type="compositionally biased region" description="Polar residues" evidence="6">
    <location>
        <begin position="1151"/>
        <end position="1171"/>
    </location>
</feature>
<feature type="compositionally biased region" description="Polar residues" evidence="6">
    <location>
        <begin position="2047"/>
        <end position="2057"/>
    </location>
</feature>
<feature type="region of interest" description="Disordered" evidence="6">
    <location>
        <begin position="792"/>
        <end position="818"/>
    </location>
</feature>
<feature type="region of interest" description="Disordered" evidence="6">
    <location>
        <begin position="1074"/>
        <end position="1111"/>
    </location>
</feature>
<feature type="compositionally biased region" description="Basic and acidic residues" evidence="6">
    <location>
        <begin position="2059"/>
        <end position="2068"/>
    </location>
</feature>
<feature type="compositionally biased region" description="Basic and acidic residues" evidence="6">
    <location>
        <begin position="116"/>
        <end position="129"/>
    </location>
</feature>
<evidence type="ECO:0000256" key="3">
    <source>
        <dbReference type="ARBA" id="ARBA00023163"/>
    </source>
</evidence>
<feature type="compositionally biased region" description="Polar residues" evidence="6">
    <location>
        <begin position="1702"/>
        <end position="1711"/>
    </location>
</feature>
<feature type="region of interest" description="Disordered" evidence="6">
    <location>
        <begin position="25"/>
        <end position="129"/>
    </location>
</feature>
<evidence type="ECO:0000256" key="2">
    <source>
        <dbReference type="ARBA" id="ARBA00023015"/>
    </source>
</evidence>
<dbReference type="InterPro" id="IPR036600">
    <property type="entry name" value="PAH_sf"/>
</dbReference>
<feature type="compositionally biased region" description="Basic residues" evidence="6">
    <location>
        <begin position="56"/>
        <end position="69"/>
    </location>
</feature>
<accession>A0AAD8B366</accession>
<dbReference type="PANTHER" id="PTHR16088:SF3">
    <property type="entry name" value="GON-4-LIKE PROTEIN"/>
    <property type="match status" value="1"/>
</dbReference>
<evidence type="ECO:0000256" key="6">
    <source>
        <dbReference type="SAM" id="MobiDB-lite"/>
    </source>
</evidence>
<dbReference type="GO" id="GO:0003712">
    <property type="term" value="F:transcription coregulator activity"/>
    <property type="evidence" value="ECO:0007669"/>
    <property type="project" value="TreeGrafter"/>
</dbReference>
<feature type="compositionally biased region" description="Polar residues" evidence="6">
    <location>
        <begin position="1832"/>
        <end position="1868"/>
    </location>
</feature>
<feature type="region of interest" description="Disordered" evidence="6">
    <location>
        <begin position="1123"/>
        <end position="1206"/>
    </location>
</feature>
<dbReference type="GO" id="GO:0006355">
    <property type="term" value="P:regulation of DNA-templated transcription"/>
    <property type="evidence" value="ECO:0007669"/>
    <property type="project" value="InterPro"/>
</dbReference>
<feature type="compositionally biased region" description="Polar residues" evidence="6">
    <location>
        <begin position="1100"/>
        <end position="1111"/>
    </location>
</feature>